<dbReference type="InterPro" id="IPR047196">
    <property type="entry name" value="YidC_ALB_C"/>
</dbReference>
<evidence type="ECO:0000313" key="13">
    <source>
        <dbReference type="Proteomes" id="UP000176336"/>
    </source>
</evidence>
<dbReference type="GO" id="GO:0051205">
    <property type="term" value="P:protein insertion into membrane"/>
    <property type="evidence" value="ECO:0007669"/>
    <property type="project" value="TreeGrafter"/>
</dbReference>
<comment type="similarity">
    <text evidence="9">Belongs to the OXA1/ALB3/YidC family.</text>
</comment>
<dbReference type="GO" id="GO:0015031">
    <property type="term" value="P:protein transport"/>
    <property type="evidence" value="ECO:0007669"/>
    <property type="project" value="UniProtKB-KW"/>
</dbReference>
<dbReference type="NCBIfam" id="TIGR03592">
    <property type="entry name" value="yidC_oxa1_cterm"/>
    <property type="match status" value="1"/>
</dbReference>
<evidence type="ECO:0000256" key="6">
    <source>
        <dbReference type="ARBA" id="ARBA00022989"/>
    </source>
</evidence>
<dbReference type="GO" id="GO:0032977">
    <property type="term" value="F:membrane insertase activity"/>
    <property type="evidence" value="ECO:0007669"/>
    <property type="project" value="InterPro"/>
</dbReference>
<name>A0A1F5IQL5_9BACT</name>
<evidence type="ECO:0000256" key="8">
    <source>
        <dbReference type="ARBA" id="ARBA00023186"/>
    </source>
</evidence>
<keyword evidence="3" id="KW-1003">Cell membrane</keyword>
<reference evidence="12 13" key="1">
    <citation type="journal article" date="2016" name="Nat. Commun.">
        <title>Thousands of microbial genomes shed light on interconnected biogeochemical processes in an aquifer system.</title>
        <authorList>
            <person name="Anantharaman K."/>
            <person name="Brown C.T."/>
            <person name="Hug L.A."/>
            <person name="Sharon I."/>
            <person name="Castelle C.J."/>
            <person name="Probst A.J."/>
            <person name="Thomas B.C."/>
            <person name="Singh A."/>
            <person name="Wilkins M.J."/>
            <person name="Karaoz U."/>
            <person name="Brodie E.L."/>
            <person name="Williams K.H."/>
            <person name="Hubbard S.S."/>
            <person name="Banfield J.F."/>
        </authorList>
    </citation>
    <scope>NUCLEOTIDE SEQUENCE [LARGE SCALE GENOMIC DNA]</scope>
</reference>
<protein>
    <recommendedName>
        <fullName evidence="11">Membrane insertase YidC/Oxa/ALB C-terminal domain-containing protein</fullName>
    </recommendedName>
</protein>
<evidence type="ECO:0000256" key="3">
    <source>
        <dbReference type="ARBA" id="ARBA00022475"/>
    </source>
</evidence>
<evidence type="ECO:0000256" key="9">
    <source>
        <dbReference type="RuleBase" id="RU003945"/>
    </source>
</evidence>
<keyword evidence="6 10" id="KW-1133">Transmembrane helix</keyword>
<evidence type="ECO:0000256" key="1">
    <source>
        <dbReference type="ARBA" id="ARBA00004651"/>
    </source>
</evidence>
<feature type="domain" description="Membrane insertase YidC/Oxa/ALB C-terminal" evidence="11">
    <location>
        <begin position="37"/>
        <end position="262"/>
    </location>
</feature>
<keyword evidence="4 9" id="KW-0812">Transmembrane</keyword>
<evidence type="ECO:0000313" key="12">
    <source>
        <dbReference type="EMBL" id="OGE18652.1"/>
    </source>
</evidence>
<proteinExistence type="inferred from homology"/>
<evidence type="ECO:0000256" key="4">
    <source>
        <dbReference type="ARBA" id="ARBA00022692"/>
    </source>
</evidence>
<dbReference type="PANTHER" id="PTHR12428">
    <property type="entry name" value="OXA1"/>
    <property type="match status" value="1"/>
</dbReference>
<keyword evidence="5" id="KW-0653">Protein transport</keyword>
<gene>
    <name evidence="12" type="ORF">A2871_04100</name>
</gene>
<organism evidence="12 13">
    <name type="scientific">Candidatus Daviesbacteria bacterium RIFCSPHIGHO2_01_FULL_41_23</name>
    <dbReference type="NCBI Taxonomy" id="1797764"/>
    <lineage>
        <taxon>Bacteria</taxon>
        <taxon>Candidatus Daviesiibacteriota</taxon>
    </lineage>
</organism>
<evidence type="ECO:0000256" key="2">
    <source>
        <dbReference type="ARBA" id="ARBA00022448"/>
    </source>
</evidence>
<accession>A0A1F5IQL5</accession>
<dbReference type="GO" id="GO:0005886">
    <property type="term" value="C:plasma membrane"/>
    <property type="evidence" value="ECO:0007669"/>
    <property type="project" value="UniProtKB-SubCell"/>
</dbReference>
<evidence type="ECO:0000256" key="7">
    <source>
        <dbReference type="ARBA" id="ARBA00023136"/>
    </source>
</evidence>
<evidence type="ECO:0000259" key="11">
    <source>
        <dbReference type="Pfam" id="PF02096"/>
    </source>
</evidence>
<dbReference type="Pfam" id="PF02096">
    <property type="entry name" value="60KD_IMP"/>
    <property type="match status" value="1"/>
</dbReference>
<dbReference type="EMBL" id="MFCR01000011">
    <property type="protein sequence ID" value="OGE18652.1"/>
    <property type="molecule type" value="Genomic_DNA"/>
</dbReference>
<keyword evidence="2" id="KW-0813">Transport</keyword>
<dbReference type="AlphaFoldDB" id="A0A1F5IQL5"/>
<dbReference type="CDD" id="cd20070">
    <property type="entry name" value="5TM_YidC_Alb3"/>
    <property type="match status" value="1"/>
</dbReference>
<evidence type="ECO:0000256" key="5">
    <source>
        <dbReference type="ARBA" id="ARBA00022927"/>
    </source>
</evidence>
<comment type="subcellular location">
    <subcellularLocation>
        <location evidence="1">Cell membrane</location>
        <topology evidence="1">Multi-pass membrane protein</topology>
    </subcellularLocation>
    <subcellularLocation>
        <location evidence="9">Membrane</location>
        <topology evidence="9">Multi-pass membrane protein</topology>
    </subcellularLocation>
</comment>
<comment type="caution">
    <text evidence="12">The sequence shown here is derived from an EMBL/GenBank/DDBJ whole genome shotgun (WGS) entry which is preliminary data.</text>
</comment>
<sequence>MSAIIGIFDLIFFAPVVNILVLIYQGLSAVHIPGTLGFSILILTVLIRFLVWPFMTSQIKATKKMADLKPHLNALKEKHKGDKQAFAGAQMALYKEHGVNPAGGCLPALIQIPIFIALYQAIINILPGAGGHIDKINSLLYFPQFKLPSTIDPNFFGLNLGAKPSEFGSLGIGLLLIPLLTAALTFVQSKMTLPKPVKTYPSDSPKEKKEKEGLEESMGQVQSQMVYLMPVMIGFFAYQFPVGLAIYWNAYTILGIIQQHRISGWGGLSDIVAKLGVRSS</sequence>
<dbReference type="InterPro" id="IPR001708">
    <property type="entry name" value="YidC/ALB3/OXA1/COX18"/>
</dbReference>
<keyword evidence="7 10" id="KW-0472">Membrane</keyword>
<dbReference type="PANTHER" id="PTHR12428:SF65">
    <property type="entry name" value="CYTOCHROME C OXIDASE ASSEMBLY PROTEIN COX18, MITOCHONDRIAL"/>
    <property type="match status" value="1"/>
</dbReference>
<dbReference type="InterPro" id="IPR028055">
    <property type="entry name" value="YidC/Oxa/ALB_C"/>
</dbReference>
<dbReference type="Proteomes" id="UP000176336">
    <property type="component" value="Unassembled WGS sequence"/>
</dbReference>
<keyword evidence="8" id="KW-0143">Chaperone</keyword>
<feature type="transmembrane region" description="Helical" evidence="10">
    <location>
        <begin position="36"/>
        <end position="55"/>
    </location>
</feature>
<evidence type="ECO:0000256" key="10">
    <source>
        <dbReference type="SAM" id="Phobius"/>
    </source>
</evidence>
<feature type="transmembrane region" description="Helical" evidence="10">
    <location>
        <begin position="167"/>
        <end position="187"/>
    </location>
</feature>
<feature type="transmembrane region" description="Helical" evidence="10">
    <location>
        <begin position="227"/>
        <end position="251"/>
    </location>
</feature>
<feature type="transmembrane region" description="Helical" evidence="10">
    <location>
        <begin position="7"/>
        <end position="24"/>
    </location>
</feature>